<evidence type="ECO:0000256" key="9">
    <source>
        <dbReference type="ARBA" id="ARBA00039789"/>
    </source>
</evidence>
<dbReference type="CDD" id="cd00200">
    <property type="entry name" value="WD40"/>
    <property type="match status" value="1"/>
</dbReference>
<dbReference type="RefSeq" id="XP_046071332.1">
    <property type="nucleotide sequence ID" value="XM_046218346.1"/>
</dbReference>
<dbReference type="CDD" id="cd22881">
    <property type="entry name" value="Mdv1_N"/>
    <property type="match status" value="1"/>
</dbReference>
<dbReference type="FunFam" id="2.130.10.10:FF:000881">
    <property type="entry name" value="Mitochondrial division protein 1"/>
    <property type="match status" value="1"/>
</dbReference>
<feature type="coiled-coil region" evidence="12">
    <location>
        <begin position="214"/>
        <end position="251"/>
    </location>
</feature>
<feature type="compositionally biased region" description="Polar residues" evidence="13">
    <location>
        <begin position="151"/>
        <end position="170"/>
    </location>
</feature>
<evidence type="ECO:0000256" key="1">
    <source>
        <dbReference type="ARBA" id="ARBA00004570"/>
    </source>
</evidence>
<dbReference type="GO" id="GO:0005741">
    <property type="term" value="C:mitochondrial outer membrane"/>
    <property type="evidence" value="ECO:0007669"/>
    <property type="project" value="UniProtKB-SubCell"/>
</dbReference>
<dbReference type="Proteomes" id="UP001201262">
    <property type="component" value="Unassembled WGS sequence"/>
</dbReference>
<organism evidence="14 15">
    <name type="scientific">Talaromyces proteolyticus</name>
    <dbReference type="NCBI Taxonomy" id="1131652"/>
    <lineage>
        <taxon>Eukaryota</taxon>
        <taxon>Fungi</taxon>
        <taxon>Dikarya</taxon>
        <taxon>Ascomycota</taxon>
        <taxon>Pezizomycotina</taxon>
        <taxon>Eurotiomycetes</taxon>
        <taxon>Eurotiomycetidae</taxon>
        <taxon>Eurotiales</taxon>
        <taxon>Trichocomaceae</taxon>
        <taxon>Talaromyces</taxon>
        <taxon>Talaromyces sect. Bacilispori</taxon>
    </lineage>
</organism>
<name>A0AAD4PVD0_9EURO</name>
<dbReference type="PROSITE" id="PS00678">
    <property type="entry name" value="WD_REPEATS_1"/>
    <property type="match status" value="3"/>
</dbReference>
<keyword evidence="2 11" id="KW-0853">WD repeat</keyword>
<evidence type="ECO:0000256" key="10">
    <source>
        <dbReference type="ARBA" id="ARBA00043913"/>
    </source>
</evidence>
<proteinExistence type="inferred from homology"/>
<feature type="repeat" description="WD" evidence="11">
    <location>
        <begin position="517"/>
        <end position="539"/>
    </location>
</feature>
<protein>
    <recommendedName>
        <fullName evidence="9">Mitochondrial division protein 1</fullName>
    </recommendedName>
</protein>
<evidence type="ECO:0000313" key="14">
    <source>
        <dbReference type="EMBL" id="KAH8696395.1"/>
    </source>
</evidence>
<dbReference type="SMART" id="SM00320">
    <property type="entry name" value="WD40"/>
    <property type="match status" value="6"/>
</dbReference>
<evidence type="ECO:0000256" key="12">
    <source>
        <dbReference type="SAM" id="Coils"/>
    </source>
</evidence>
<feature type="repeat" description="WD" evidence="11">
    <location>
        <begin position="540"/>
        <end position="579"/>
    </location>
</feature>
<dbReference type="SUPFAM" id="SSF50978">
    <property type="entry name" value="WD40 repeat-like"/>
    <property type="match status" value="1"/>
</dbReference>
<evidence type="ECO:0000256" key="6">
    <source>
        <dbReference type="ARBA" id="ARBA00023128"/>
    </source>
</evidence>
<keyword evidence="7" id="KW-0472">Membrane</keyword>
<keyword evidence="15" id="KW-1185">Reference proteome</keyword>
<dbReference type="AlphaFoldDB" id="A0AAD4PVD0"/>
<comment type="function">
    <text evidence="10">Involved in mitochondrial fission. Acts as an adapter protein required to form mitochondrial fission complexes. Formation of these complexes is required to promote constriction and fission of the mitochondrial compartment at a late step in mitochondrial division.</text>
</comment>
<evidence type="ECO:0000256" key="4">
    <source>
        <dbReference type="ARBA" id="ARBA00022787"/>
    </source>
</evidence>
<dbReference type="InterPro" id="IPR020472">
    <property type="entry name" value="WD40_PAC1"/>
</dbReference>
<reference evidence="14" key="1">
    <citation type="submission" date="2021-12" db="EMBL/GenBank/DDBJ databases">
        <title>Convergent genome expansion in fungi linked to evolution of root-endophyte symbiosis.</title>
        <authorList>
            <consortium name="DOE Joint Genome Institute"/>
            <person name="Ke Y.-H."/>
            <person name="Bonito G."/>
            <person name="Liao H.-L."/>
            <person name="Looney B."/>
            <person name="Rojas-Flechas A."/>
            <person name="Nash J."/>
            <person name="Hameed K."/>
            <person name="Schadt C."/>
            <person name="Martin F."/>
            <person name="Crous P.W."/>
            <person name="Miettinen O."/>
            <person name="Magnuson J.K."/>
            <person name="Labbe J."/>
            <person name="Jacobson D."/>
            <person name="Doktycz M.J."/>
            <person name="Veneault-Fourrey C."/>
            <person name="Kuo A."/>
            <person name="Mondo S."/>
            <person name="Calhoun S."/>
            <person name="Riley R."/>
            <person name="Ohm R."/>
            <person name="LaButti K."/>
            <person name="Andreopoulos B."/>
            <person name="Pangilinan J."/>
            <person name="Nolan M."/>
            <person name="Tritt A."/>
            <person name="Clum A."/>
            <person name="Lipzen A."/>
            <person name="Daum C."/>
            <person name="Barry K."/>
            <person name="Grigoriev I.V."/>
            <person name="Vilgalys R."/>
        </authorList>
    </citation>
    <scope>NUCLEOTIDE SEQUENCE</scope>
    <source>
        <strain evidence="14">PMI_201</strain>
    </source>
</reference>
<feature type="repeat" description="WD" evidence="11">
    <location>
        <begin position="432"/>
        <end position="471"/>
    </location>
</feature>
<dbReference type="PANTHER" id="PTHR14604:SF4">
    <property type="entry name" value="F-BOX DOMAIN-CONTAINING PROTEIN"/>
    <property type="match status" value="1"/>
</dbReference>
<evidence type="ECO:0000256" key="3">
    <source>
        <dbReference type="ARBA" id="ARBA00022737"/>
    </source>
</evidence>
<keyword evidence="5 12" id="KW-0175">Coiled coil</keyword>
<feature type="compositionally biased region" description="Basic residues" evidence="13">
    <location>
        <begin position="141"/>
        <end position="150"/>
    </location>
</feature>
<dbReference type="PANTHER" id="PTHR14604">
    <property type="entry name" value="WD40 REPEAT PF20"/>
    <property type="match status" value="1"/>
</dbReference>
<dbReference type="InterPro" id="IPR050995">
    <property type="entry name" value="WD-F-box_domain-protein"/>
</dbReference>
<evidence type="ECO:0000313" key="15">
    <source>
        <dbReference type="Proteomes" id="UP001201262"/>
    </source>
</evidence>
<comment type="similarity">
    <text evidence="8">Belongs to the WD repeat MDV1/CAF4 family.</text>
</comment>
<dbReference type="InterPro" id="IPR019775">
    <property type="entry name" value="WD40_repeat_CS"/>
</dbReference>
<evidence type="ECO:0000256" key="11">
    <source>
        <dbReference type="PROSITE-ProRule" id="PRU00221"/>
    </source>
</evidence>
<sequence length="655" mass="72726">MEEYGYDGSHPERWDAASQDDSLLGTGLTTRHIEAFGRKVTSTANHLMGPTTTDTHFQTALTEIHRELRRPTAQRRLFALAQTSPTDLVRSKLSTAEIQSRALSSLPDDLLANIPEDKSTYSLFQGFQATLPESEPEEKSHHRRSSKHQKTITGSEPTKSLPPTKNGLQTERNRLNRRLEMMGVRKNMCSAEIHEIDSKIANLNNMRKIVLDRLAGLELDEGELENKIVELDNKIEDMEDEQEEMVTAQATPKSEANEPAEDPALDASFMSESIYQKLPSPPRGRRVRSIKKKSMPILHEHFEPGTSIKEIPAHNDIITALDFDYPFGTMVSAALDDTVRVWDLHEGRCIGFLEGHHASVRCLQVEDNFVATGSMDASIRIWDLSRAQHVQHTNSIDKPTSSEETEAGDEIIHQETVSSQSSNMEDCELFSLEAHVDEVTALHFRGNTLISGSSDKTLRQWDLVKGRCVQTLDVLWAAAQASTSISTSSNSQWRPTGRLPDASADFVGALQCFDAALACGTADGIIRLWDLRSGQVHRSLVGHTGPITCLQFDDVHMVTGSLDRSIRIWDLRTGSIHDAFAYDHPITSMMFDSRRIVCAAGESVAKVYDKTDGHHWDCGAGAVEGSTSSIVERVRVKDGYLTEGRKDGIIGVWAC</sequence>
<keyword evidence="4" id="KW-1000">Mitochondrion outer membrane</keyword>
<evidence type="ECO:0000256" key="5">
    <source>
        <dbReference type="ARBA" id="ARBA00023054"/>
    </source>
</evidence>
<evidence type="ECO:0000256" key="2">
    <source>
        <dbReference type="ARBA" id="ARBA00022574"/>
    </source>
</evidence>
<evidence type="ECO:0000256" key="13">
    <source>
        <dbReference type="SAM" id="MobiDB-lite"/>
    </source>
</evidence>
<dbReference type="GeneID" id="70248633"/>
<feature type="repeat" description="WD" evidence="11">
    <location>
        <begin position="353"/>
        <end position="392"/>
    </location>
</feature>
<feature type="repeat" description="WD" evidence="11">
    <location>
        <begin position="311"/>
        <end position="352"/>
    </location>
</feature>
<evidence type="ECO:0000256" key="7">
    <source>
        <dbReference type="ARBA" id="ARBA00023136"/>
    </source>
</evidence>
<feature type="region of interest" description="Disordered" evidence="13">
    <location>
        <begin position="131"/>
        <end position="172"/>
    </location>
</feature>
<keyword evidence="6" id="KW-0496">Mitochondrion</keyword>
<keyword evidence="3" id="KW-0677">Repeat</keyword>
<dbReference type="PROSITE" id="PS50294">
    <property type="entry name" value="WD_REPEATS_REGION"/>
    <property type="match status" value="4"/>
</dbReference>
<comment type="caution">
    <text evidence="14">The sequence shown here is derived from an EMBL/GenBank/DDBJ whole genome shotgun (WGS) entry which is preliminary data.</text>
</comment>
<comment type="subcellular location">
    <subcellularLocation>
        <location evidence="1">Mitochondrion outer membrane</location>
        <topology evidence="1">Peripheral membrane protein</topology>
        <orientation evidence="1">Cytoplasmic side</orientation>
    </subcellularLocation>
</comment>
<dbReference type="Gene3D" id="6.10.280.220">
    <property type="match status" value="1"/>
</dbReference>
<dbReference type="InterPro" id="IPR015943">
    <property type="entry name" value="WD40/YVTN_repeat-like_dom_sf"/>
</dbReference>
<evidence type="ECO:0000256" key="8">
    <source>
        <dbReference type="ARBA" id="ARBA00038415"/>
    </source>
</evidence>
<accession>A0AAD4PVD0</accession>
<dbReference type="Pfam" id="PF00400">
    <property type="entry name" value="WD40"/>
    <property type="match status" value="4"/>
</dbReference>
<dbReference type="PRINTS" id="PR00320">
    <property type="entry name" value="GPROTEINBRPT"/>
</dbReference>
<dbReference type="InterPro" id="IPR001680">
    <property type="entry name" value="WD40_rpt"/>
</dbReference>
<dbReference type="Gene3D" id="2.130.10.10">
    <property type="entry name" value="YVTN repeat-like/Quinoprotein amine dehydrogenase"/>
    <property type="match status" value="2"/>
</dbReference>
<dbReference type="InterPro" id="IPR036322">
    <property type="entry name" value="WD40_repeat_dom_sf"/>
</dbReference>
<dbReference type="EMBL" id="JAJTJA010000007">
    <property type="protein sequence ID" value="KAH8696395.1"/>
    <property type="molecule type" value="Genomic_DNA"/>
</dbReference>
<dbReference type="PROSITE" id="PS50082">
    <property type="entry name" value="WD_REPEATS_2"/>
    <property type="match status" value="5"/>
</dbReference>
<gene>
    <name evidence="14" type="ORF">BGW36DRAFT_397952</name>
</gene>